<dbReference type="EMBL" id="AAYG02000005">
    <property type="protein sequence ID" value="EDN79101.1"/>
    <property type="molecule type" value="Genomic_DNA"/>
</dbReference>
<dbReference type="AlphaFoldDB" id="A7AZ96"/>
<dbReference type="PaxDb" id="411470-RUMGNA_00612"/>
<sequence length="36" mass="4109">MNKTGYGKRKCRNWQTSKTKDLVINAIVWVQVPSSA</sequence>
<proteinExistence type="predicted"/>
<comment type="caution">
    <text evidence="1">The sequence shown here is derived from an EMBL/GenBank/DDBJ whole genome shotgun (WGS) entry which is preliminary data.</text>
</comment>
<organism evidence="1 2">
    <name type="scientific">Mediterraneibacter gnavus (strain ATCC 29149 / DSM 114966 / JCM 6515 / VPI C7-9)</name>
    <name type="common">Ruminococcus gnavus</name>
    <dbReference type="NCBI Taxonomy" id="411470"/>
    <lineage>
        <taxon>Bacteria</taxon>
        <taxon>Bacillati</taxon>
        <taxon>Bacillota</taxon>
        <taxon>Clostridia</taxon>
        <taxon>Lachnospirales</taxon>
        <taxon>Lachnospiraceae</taxon>
        <taxon>Mediterraneibacter</taxon>
    </lineage>
</organism>
<evidence type="ECO:0000313" key="2">
    <source>
        <dbReference type="Proteomes" id="UP000004410"/>
    </source>
</evidence>
<accession>A7AZ96</accession>
<gene>
    <name evidence="1" type="ORF">RUMGNA_00612</name>
</gene>
<protein>
    <submittedName>
        <fullName evidence="1">Uncharacterized protein</fullName>
    </submittedName>
</protein>
<name>A7AZ96_MEDG7</name>
<reference evidence="1 2" key="2">
    <citation type="submission" date="2007-06" db="EMBL/GenBank/DDBJ databases">
        <title>Draft genome sequence of Ruminococcus gnavus (ATCC 29149).</title>
        <authorList>
            <person name="Sudarsanam P."/>
            <person name="Ley R."/>
            <person name="Guruge J."/>
            <person name="Turnbaugh P.J."/>
            <person name="Mahowald M."/>
            <person name="Liep D."/>
            <person name="Gordon J."/>
        </authorList>
    </citation>
    <scope>NUCLEOTIDE SEQUENCE [LARGE SCALE GENOMIC DNA]</scope>
    <source>
        <strain evidence="1 2">ATCC 29149</strain>
    </source>
</reference>
<dbReference type="Proteomes" id="UP000004410">
    <property type="component" value="Unassembled WGS sequence"/>
</dbReference>
<reference evidence="1 2" key="1">
    <citation type="submission" date="2007-04" db="EMBL/GenBank/DDBJ databases">
        <authorList>
            <person name="Fulton L."/>
            <person name="Clifton S."/>
            <person name="Fulton B."/>
            <person name="Xu J."/>
            <person name="Minx P."/>
            <person name="Pepin K.H."/>
            <person name="Johnson M."/>
            <person name="Thiruvilangam P."/>
            <person name="Bhonagiri V."/>
            <person name="Nash W.E."/>
            <person name="Mardis E.R."/>
            <person name="Wilson R.K."/>
        </authorList>
    </citation>
    <scope>NUCLEOTIDE SEQUENCE [LARGE SCALE GENOMIC DNA]</scope>
    <source>
        <strain evidence="1 2">ATCC 29149</strain>
    </source>
</reference>
<evidence type="ECO:0000313" key="1">
    <source>
        <dbReference type="EMBL" id="EDN79101.1"/>
    </source>
</evidence>